<proteinExistence type="predicted"/>
<dbReference type="GO" id="GO:0016747">
    <property type="term" value="F:acyltransferase activity, transferring groups other than amino-acyl groups"/>
    <property type="evidence" value="ECO:0007669"/>
    <property type="project" value="InterPro"/>
</dbReference>
<evidence type="ECO:0000259" key="1">
    <source>
        <dbReference type="PROSITE" id="PS51186"/>
    </source>
</evidence>
<comment type="caution">
    <text evidence="2">The sequence shown here is derived from an EMBL/GenBank/DDBJ whole genome shotgun (WGS) entry which is preliminary data.</text>
</comment>
<dbReference type="EMBL" id="JACHKF010000001">
    <property type="protein sequence ID" value="MBB6567112.1"/>
    <property type="molecule type" value="Genomic_DNA"/>
</dbReference>
<sequence length="189" mass="20038">MNQTQVTTPALTIRPAAESDLETLGALLTALSDLSRYHRFQAPIPTPPRPALLRHLLHPTGAAWLATRADHPLAHAMWAWATPTSVPGASSPEKIAELAVVVADGEQGKGLGVRMLTVAAADAVEAGATHFLLVVGASNERSLGMVRRRWPGAVGERDGSLLSFVVPARPAAGPRSEVRPRELCRTTGR</sequence>
<evidence type="ECO:0000313" key="3">
    <source>
        <dbReference type="Proteomes" id="UP000553957"/>
    </source>
</evidence>
<dbReference type="Proteomes" id="UP000553957">
    <property type="component" value="Unassembled WGS sequence"/>
</dbReference>
<gene>
    <name evidence="2" type="ORF">HNR71_002749</name>
</gene>
<accession>A0A841SDT8</accession>
<protein>
    <submittedName>
        <fullName evidence="2">GNAT superfamily N-acetyltransferase</fullName>
    </submittedName>
</protein>
<dbReference type="PROSITE" id="PS51186">
    <property type="entry name" value="GNAT"/>
    <property type="match status" value="1"/>
</dbReference>
<evidence type="ECO:0000313" key="2">
    <source>
        <dbReference type="EMBL" id="MBB6567112.1"/>
    </source>
</evidence>
<dbReference type="RefSeq" id="WP_337796889.1">
    <property type="nucleotide sequence ID" value="NZ_BAAAGT010000008.1"/>
</dbReference>
<dbReference type="Gene3D" id="3.40.630.30">
    <property type="match status" value="1"/>
</dbReference>
<dbReference type="AlphaFoldDB" id="A0A841SDT8"/>
<feature type="domain" description="N-acetyltransferase" evidence="1">
    <location>
        <begin position="11"/>
        <end position="172"/>
    </location>
</feature>
<organism evidence="2 3">
    <name type="scientific">Kribbella sandramycini</name>
    <dbReference type="NCBI Taxonomy" id="60450"/>
    <lineage>
        <taxon>Bacteria</taxon>
        <taxon>Bacillati</taxon>
        <taxon>Actinomycetota</taxon>
        <taxon>Actinomycetes</taxon>
        <taxon>Propionibacteriales</taxon>
        <taxon>Kribbellaceae</taxon>
        <taxon>Kribbella</taxon>
    </lineage>
</organism>
<reference evidence="2 3" key="1">
    <citation type="submission" date="2020-08" db="EMBL/GenBank/DDBJ databases">
        <title>Sequencing the genomes of 1000 actinobacteria strains.</title>
        <authorList>
            <person name="Klenk H.-P."/>
        </authorList>
    </citation>
    <scope>NUCLEOTIDE SEQUENCE [LARGE SCALE GENOMIC DNA]</scope>
    <source>
        <strain evidence="2 3">DSM 15626</strain>
    </source>
</reference>
<dbReference type="InterPro" id="IPR016181">
    <property type="entry name" value="Acyl_CoA_acyltransferase"/>
</dbReference>
<dbReference type="Pfam" id="PF00583">
    <property type="entry name" value="Acetyltransf_1"/>
    <property type="match status" value="1"/>
</dbReference>
<dbReference type="SUPFAM" id="SSF55729">
    <property type="entry name" value="Acyl-CoA N-acyltransferases (Nat)"/>
    <property type="match status" value="1"/>
</dbReference>
<name>A0A841SDT8_9ACTN</name>
<keyword evidence="2" id="KW-0808">Transferase</keyword>
<dbReference type="InterPro" id="IPR000182">
    <property type="entry name" value="GNAT_dom"/>
</dbReference>